<dbReference type="EC" id="3.4.16.-" evidence="2"/>
<dbReference type="OMA" id="PIKTEWH"/>
<name>F2U2V1_SALR5</name>
<dbReference type="RefSeq" id="XP_004996128.1">
    <property type="nucleotide sequence ID" value="XM_004996071.1"/>
</dbReference>
<feature type="chain" id="PRO_5005129375" description="Carboxypeptidase" evidence="2">
    <location>
        <begin position="19"/>
        <end position="462"/>
    </location>
</feature>
<reference evidence="3" key="1">
    <citation type="submission" date="2009-08" db="EMBL/GenBank/DDBJ databases">
        <title>Annotation of Salpingoeca rosetta.</title>
        <authorList>
            <consortium name="The Broad Institute Genome Sequencing Platform"/>
            <person name="Russ C."/>
            <person name="Cuomo C."/>
            <person name="Burger G."/>
            <person name="Gray M.W."/>
            <person name="Holland P.W.H."/>
            <person name="King N."/>
            <person name="Lang F.B.F."/>
            <person name="Roger A.J."/>
            <person name="Ruiz-Trillo I."/>
            <person name="Young S.K."/>
            <person name="Zeng Q."/>
            <person name="Gargeya S."/>
            <person name="Alvarado L."/>
            <person name="Berlin A."/>
            <person name="Chapman S.B."/>
            <person name="Chen Z."/>
            <person name="Freedman E."/>
            <person name="Gellesch M."/>
            <person name="Goldberg J."/>
            <person name="Griggs A."/>
            <person name="Gujja S."/>
            <person name="Heilman E."/>
            <person name="Heiman D."/>
            <person name="Howarth C."/>
            <person name="Mehta T."/>
            <person name="Neiman D."/>
            <person name="Pearson M."/>
            <person name="Roberts A."/>
            <person name="Saif S."/>
            <person name="Shea T."/>
            <person name="Shenoy N."/>
            <person name="Sisk P."/>
            <person name="Stolte C."/>
            <person name="Sykes S."/>
            <person name="White J."/>
            <person name="Yandava C."/>
            <person name="Haas B."/>
            <person name="Nusbaum C."/>
            <person name="Birren B."/>
        </authorList>
    </citation>
    <scope>NUCLEOTIDE SEQUENCE [LARGE SCALE GENOMIC DNA]</scope>
    <source>
        <strain evidence="3">ATCC 50818</strain>
    </source>
</reference>
<dbReference type="InParanoid" id="F2U2V1"/>
<dbReference type="PRINTS" id="PR00724">
    <property type="entry name" value="CRBOXYPTASEC"/>
</dbReference>
<gene>
    <name evidence="3" type="ORF">PTSG_02630</name>
</gene>
<dbReference type="InterPro" id="IPR001563">
    <property type="entry name" value="Peptidase_S10"/>
</dbReference>
<dbReference type="GO" id="GO:0004185">
    <property type="term" value="F:serine-type carboxypeptidase activity"/>
    <property type="evidence" value="ECO:0007669"/>
    <property type="project" value="UniProtKB-UniRule"/>
</dbReference>
<dbReference type="SUPFAM" id="SSF53474">
    <property type="entry name" value="alpha/beta-Hydrolases"/>
    <property type="match status" value="1"/>
</dbReference>
<dbReference type="PROSITE" id="PS00560">
    <property type="entry name" value="CARBOXYPEPT_SER_HIS"/>
    <property type="match status" value="1"/>
</dbReference>
<evidence type="ECO:0000313" key="4">
    <source>
        <dbReference type="Proteomes" id="UP000007799"/>
    </source>
</evidence>
<dbReference type="Proteomes" id="UP000007799">
    <property type="component" value="Unassembled WGS sequence"/>
</dbReference>
<dbReference type="Pfam" id="PF00450">
    <property type="entry name" value="Peptidase_S10"/>
    <property type="match status" value="1"/>
</dbReference>
<dbReference type="Gene3D" id="3.40.50.1820">
    <property type="entry name" value="alpha/beta hydrolase"/>
    <property type="match status" value="1"/>
</dbReference>
<dbReference type="InterPro" id="IPR033124">
    <property type="entry name" value="Ser_caboxypep_his_AS"/>
</dbReference>
<sequence>MTLLRLLVALFCAAAAAAHGVVAAESDGDGKHGDLITSLPGLEKMPDFKMYSGYVTVDKDHGRALFYFFAESQNDPSTDPIILWQQGGPGCSSLVGMMTENGPLRAKVGKKGGVAIDINGWSWNRFANVLYVDAPAGVGFSYSNTSSDYNTNDTKTAIDNYAFLQGWFDKFPQFANQSIWLTGESYGGNYVPQLAQQIITGKDKSLSSRLKGFAVGNPVFSCDAWKATQGNIQANLYYWHGLIPLSIYNEWEQTGCARPYPPSDCDAIMKRMTEMVGDNFDPDNLFSDLSLGNATLGVGPVVPPNETVYALRNTWLNQKDVQAALHVHDDKRKWVTCCAEPGQSGGHCQLNYTNHWADILPLYRLFFDKRPDLRILVYSGDLDIATCPFAYAQLCLSELGYTATRQWQPWRVPGGANQTAGYVEVYPRFTYATVKGAGHEVPQFQPAAAFHMVSKFINASFP</sequence>
<evidence type="ECO:0000313" key="3">
    <source>
        <dbReference type="EMBL" id="EGD81945.1"/>
    </source>
</evidence>
<keyword evidence="2" id="KW-0645">Protease</keyword>
<accession>F2U2V1</accession>
<dbReference type="OrthoDB" id="443318at2759"/>
<dbReference type="PANTHER" id="PTHR11802">
    <property type="entry name" value="SERINE PROTEASE FAMILY S10 SERINE CARBOXYPEPTIDASE"/>
    <property type="match status" value="1"/>
</dbReference>
<keyword evidence="2" id="KW-0732">Signal</keyword>
<dbReference type="AlphaFoldDB" id="F2U2V1"/>
<keyword evidence="2" id="KW-0378">Hydrolase</keyword>
<dbReference type="GeneID" id="16076716"/>
<dbReference type="InterPro" id="IPR018202">
    <property type="entry name" value="Ser_caboxypep_ser_AS"/>
</dbReference>
<dbReference type="MEROPS" id="S10.005"/>
<comment type="similarity">
    <text evidence="1 2">Belongs to the peptidase S10 family.</text>
</comment>
<evidence type="ECO:0000256" key="1">
    <source>
        <dbReference type="ARBA" id="ARBA00009431"/>
    </source>
</evidence>
<dbReference type="PROSITE" id="PS00131">
    <property type="entry name" value="CARBOXYPEPT_SER_SER"/>
    <property type="match status" value="1"/>
</dbReference>
<dbReference type="PANTHER" id="PTHR11802:SF201">
    <property type="entry name" value="CARBOXYPEPTIDASE"/>
    <property type="match status" value="1"/>
</dbReference>
<organism evidence="4">
    <name type="scientific">Salpingoeca rosetta (strain ATCC 50818 / BSB-021)</name>
    <dbReference type="NCBI Taxonomy" id="946362"/>
    <lineage>
        <taxon>Eukaryota</taxon>
        <taxon>Choanoflagellata</taxon>
        <taxon>Craspedida</taxon>
        <taxon>Salpingoecidae</taxon>
        <taxon>Salpingoeca</taxon>
    </lineage>
</organism>
<proteinExistence type="inferred from homology"/>
<dbReference type="GO" id="GO:0006508">
    <property type="term" value="P:proteolysis"/>
    <property type="evidence" value="ECO:0007669"/>
    <property type="project" value="UniProtKB-KW"/>
</dbReference>
<dbReference type="eggNOG" id="KOG1282">
    <property type="taxonomic scope" value="Eukaryota"/>
</dbReference>
<dbReference type="KEGG" id="sre:PTSG_02630"/>
<dbReference type="STRING" id="946362.F2U2V1"/>
<evidence type="ECO:0000256" key="2">
    <source>
        <dbReference type="RuleBase" id="RU361156"/>
    </source>
</evidence>
<feature type="signal peptide" evidence="2">
    <location>
        <begin position="1"/>
        <end position="18"/>
    </location>
</feature>
<keyword evidence="2 3" id="KW-0121">Carboxypeptidase</keyword>
<protein>
    <recommendedName>
        <fullName evidence="2">Carboxypeptidase</fullName>
        <ecNumber evidence="2">3.4.16.-</ecNumber>
    </recommendedName>
</protein>
<dbReference type="EMBL" id="GL832960">
    <property type="protein sequence ID" value="EGD81945.1"/>
    <property type="molecule type" value="Genomic_DNA"/>
</dbReference>
<dbReference type="InterPro" id="IPR029058">
    <property type="entry name" value="AB_hydrolase_fold"/>
</dbReference>
<keyword evidence="4" id="KW-1185">Reference proteome</keyword>